<keyword evidence="4 9" id="KW-0378">Hydrolase</keyword>
<evidence type="ECO:0000256" key="10">
    <source>
        <dbReference type="RuleBase" id="RU361183"/>
    </source>
</evidence>
<name>A0AAV7BXX3_ENGPU</name>
<dbReference type="EMBL" id="WNYA01000004">
    <property type="protein sequence ID" value="KAG8577231.1"/>
    <property type="molecule type" value="Genomic_DNA"/>
</dbReference>
<keyword evidence="14" id="KW-1185">Reference proteome</keyword>
<dbReference type="SUPFAM" id="SSF55486">
    <property type="entry name" value="Metalloproteases ('zincins'), catalytic domain"/>
    <property type="match status" value="1"/>
</dbReference>
<evidence type="ECO:0000259" key="11">
    <source>
        <dbReference type="PROSITE" id="PS01180"/>
    </source>
</evidence>
<protein>
    <recommendedName>
        <fullName evidence="10">Metalloendopeptidase</fullName>
        <ecNumber evidence="10">3.4.24.-</ecNumber>
    </recommendedName>
</protein>
<dbReference type="GO" id="GO:0008270">
    <property type="term" value="F:zinc ion binding"/>
    <property type="evidence" value="ECO:0007669"/>
    <property type="project" value="UniProtKB-UniRule"/>
</dbReference>
<comment type="caution">
    <text evidence="13">The sequence shown here is derived from an EMBL/GenBank/DDBJ whole genome shotgun (WGS) entry which is preliminary data.</text>
</comment>
<dbReference type="InterPro" id="IPR006026">
    <property type="entry name" value="Peptidase_Metallo"/>
</dbReference>
<dbReference type="PANTHER" id="PTHR10127">
    <property type="entry name" value="DISCOIDIN, CUB, EGF, LAMININ , AND ZINC METALLOPROTEASE DOMAIN CONTAINING"/>
    <property type="match status" value="1"/>
</dbReference>
<proteinExistence type="predicted"/>
<accession>A0AAV7BXX3</accession>
<dbReference type="SUPFAM" id="SSF49854">
    <property type="entry name" value="Spermadhesin, CUB domain"/>
    <property type="match status" value="1"/>
</dbReference>
<feature type="domain" description="Peptidase M12A" evidence="12">
    <location>
        <begin position="16"/>
        <end position="214"/>
    </location>
</feature>
<feature type="non-terminal residue" evidence="13">
    <location>
        <position position="1"/>
    </location>
</feature>
<evidence type="ECO:0000256" key="6">
    <source>
        <dbReference type="ARBA" id="ARBA00023049"/>
    </source>
</evidence>
<evidence type="ECO:0000256" key="1">
    <source>
        <dbReference type="ARBA" id="ARBA00022670"/>
    </source>
</evidence>
<evidence type="ECO:0000313" key="13">
    <source>
        <dbReference type="EMBL" id="KAG8577231.1"/>
    </source>
</evidence>
<feature type="binding site" evidence="9">
    <location>
        <position position="117"/>
    </location>
    <ligand>
        <name>Zn(2+)</name>
        <dbReference type="ChEBI" id="CHEBI:29105"/>
        <note>catalytic</note>
    </ligand>
</feature>
<dbReference type="PANTHER" id="PTHR10127:SF899">
    <property type="entry name" value="ASTACIN-LIKE METALLOENDOPEPTIDASE-RELATED"/>
    <property type="match status" value="1"/>
</dbReference>
<dbReference type="EC" id="3.4.24.-" evidence="10"/>
<evidence type="ECO:0000256" key="3">
    <source>
        <dbReference type="ARBA" id="ARBA00022729"/>
    </source>
</evidence>
<dbReference type="GO" id="GO:0004222">
    <property type="term" value="F:metalloendopeptidase activity"/>
    <property type="evidence" value="ECO:0007669"/>
    <property type="project" value="UniProtKB-UniRule"/>
</dbReference>
<dbReference type="InterPro" id="IPR024079">
    <property type="entry name" value="MetalloPept_cat_dom_sf"/>
</dbReference>
<reference evidence="13" key="1">
    <citation type="thesis" date="2020" institute="ProQuest LLC" country="789 East Eisenhower Parkway, Ann Arbor, MI, USA">
        <title>Comparative Genomics and Chromosome Evolution.</title>
        <authorList>
            <person name="Mudd A.B."/>
        </authorList>
    </citation>
    <scope>NUCLEOTIDE SEQUENCE</scope>
    <source>
        <strain evidence="13">237g6f4</strain>
        <tissue evidence="13">Blood</tissue>
    </source>
</reference>
<evidence type="ECO:0000256" key="5">
    <source>
        <dbReference type="ARBA" id="ARBA00022833"/>
    </source>
</evidence>
<feature type="active site" evidence="9">
    <location>
        <position position="114"/>
    </location>
</feature>
<dbReference type="FunFam" id="3.40.390.10:FF:000040">
    <property type="entry name" value="Metalloendopeptidase"/>
    <property type="match status" value="1"/>
</dbReference>
<dbReference type="Gene3D" id="2.60.120.290">
    <property type="entry name" value="Spermadhesin, CUB domain"/>
    <property type="match status" value="1"/>
</dbReference>
<dbReference type="InterPro" id="IPR001506">
    <property type="entry name" value="Peptidase_M12A"/>
</dbReference>
<gene>
    <name evidence="13" type="ORF">GDO81_010107</name>
</gene>
<dbReference type="GO" id="GO:0006508">
    <property type="term" value="P:proteolysis"/>
    <property type="evidence" value="ECO:0007669"/>
    <property type="project" value="UniProtKB-KW"/>
</dbReference>
<dbReference type="Proteomes" id="UP000824782">
    <property type="component" value="Unassembled WGS sequence"/>
</dbReference>
<dbReference type="Pfam" id="PF00431">
    <property type="entry name" value="CUB"/>
    <property type="match status" value="1"/>
</dbReference>
<evidence type="ECO:0000256" key="2">
    <source>
        <dbReference type="ARBA" id="ARBA00022723"/>
    </source>
</evidence>
<keyword evidence="6 9" id="KW-0482">Metalloprotease</keyword>
<feature type="binding site" evidence="9">
    <location>
        <position position="113"/>
    </location>
    <ligand>
        <name>Zn(2+)</name>
        <dbReference type="ChEBI" id="CHEBI:29105"/>
        <note>catalytic</note>
    </ligand>
</feature>
<dbReference type="InterPro" id="IPR000859">
    <property type="entry name" value="CUB_dom"/>
</dbReference>
<evidence type="ECO:0000313" key="14">
    <source>
        <dbReference type="Proteomes" id="UP000824782"/>
    </source>
</evidence>
<evidence type="ECO:0000259" key="12">
    <source>
        <dbReference type="PROSITE" id="PS51864"/>
    </source>
</evidence>
<feature type="binding site" evidence="9">
    <location>
        <position position="123"/>
    </location>
    <ligand>
        <name>Zn(2+)</name>
        <dbReference type="ChEBI" id="CHEBI:29105"/>
        <note>catalytic</note>
    </ligand>
</feature>
<evidence type="ECO:0000256" key="4">
    <source>
        <dbReference type="ARBA" id="ARBA00022801"/>
    </source>
</evidence>
<dbReference type="PRINTS" id="PR00480">
    <property type="entry name" value="ASTACIN"/>
</dbReference>
<comment type="caution">
    <text evidence="8">Lacks conserved residue(s) required for the propagation of feature annotation.</text>
</comment>
<keyword evidence="5 9" id="KW-0862">Zinc</keyword>
<evidence type="ECO:0000256" key="7">
    <source>
        <dbReference type="ARBA" id="ARBA00023157"/>
    </source>
</evidence>
<dbReference type="CDD" id="cd00041">
    <property type="entry name" value="CUB"/>
    <property type="match status" value="1"/>
</dbReference>
<dbReference type="AlphaFoldDB" id="A0AAV7BXX3"/>
<keyword evidence="2 9" id="KW-0479">Metal-binding</keyword>
<evidence type="ECO:0000256" key="9">
    <source>
        <dbReference type="PROSITE-ProRule" id="PRU01211"/>
    </source>
</evidence>
<dbReference type="PROSITE" id="PS01180">
    <property type="entry name" value="CUB"/>
    <property type="match status" value="1"/>
</dbReference>
<dbReference type="PROSITE" id="PS51864">
    <property type="entry name" value="ASTACIN"/>
    <property type="match status" value="1"/>
</dbReference>
<keyword evidence="3" id="KW-0732">Signal</keyword>
<evidence type="ECO:0000256" key="8">
    <source>
        <dbReference type="PROSITE-ProRule" id="PRU00059"/>
    </source>
</evidence>
<comment type="cofactor">
    <cofactor evidence="9 10">
        <name>Zn(2+)</name>
        <dbReference type="ChEBI" id="CHEBI:29105"/>
    </cofactor>
    <text evidence="9 10">Binds 1 zinc ion per subunit.</text>
</comment>
<keyword evidence="1 9" id="KW-0645">Protease</keyword>
<organism evidence="13 14">
    <name type="scientific">Engystomops pustulosus</name>
    <name type="common">Tungara frog</name>
    <name type="synonym">Physalaemus pustulosus</name>
    <dbReference type="NCBI Taxonomy" id="76066"/>
    <lineage>
        <taxon>Eukaryota</taxon>
        <taxon>Metazoa</taxon>
        <taxon>Chordata</taxon>
        <taxon>Craniata</taxon>
        <taxon>Vertebrata</taxon>
        <taxon>Euteleostomi</taxon>
        <taxon>Amphibia</taxon>
        <taxon>Batrachia</taxon>
        <taxon>Anura</taxon>
        <taxon>Neobatrachia</taxon>
        <taxon>Hyloidea</taxon>
        <taxon>Leptodactylidae</taxon>
        <taxon>Leiuperinae</taxon>
        <taxon>Engystomops</taxon>
    </lineage>
</organism>
<keyword evidence="7" id="KW-1015">Disulfide bond</keyword>
<dbReference type="SMART" id="SM00235">
    <property type="entry name" value="ZnMc"/>
    <property type="match status" value="1"/>
</dbReference>
<dbReference type="Gene3D" id="3.40.390.10">
    <property type="entry name" value="Collagenase (Catalytic Domain)"/>
    <property type="match status" value="1"/>
</dbReference>
<feature type="domain" description="CUB" evidence="11">
    <location>
        <begin position="216"/>
        <end position="282"/>
    </location>
</feature>
<dbReference type="Pfam" id="PF01400">
    <property type="entry name" value="Astacin"/>
    <property type="match status" value="1"/>
</dbReference>
<sequence>ISKPVHDGDILIKSGRSASDCTQCFWTKSADGLVYVPYNLSSDYGDSHLKVFQTAMDEYETLTCVRFVNRTTEKDYLNIVSRQGCYSYVGRIGGSQWVGLDTAGCMYRGTVQHELNHVLGFNHEHRRSDRDNYVTINYQYISPGDWSQFGKVNTNNLGLEYDFESVMHYESWAFSNTSGQLTIVPKRNPNVRIGQRDGISVLDVAKINRLYQCNVCATLHNKDSGILTSANYPSAYPHGANCVWLIRTPSGQVVFFTVWRLCPSLYGSNIPHCMTEFFTVWG</sequence>
<dbReference type="InterPro" id="IPR035914">
    <property type="entry name" value="Sperma_CUB_dom_sf"/>
</dbReference>